<keyword evidence="2" id="KW-1185">Reference proteome</keyword>
<dbReference type="EMBL" id="JANBPG010002797">
    <property type="protein sequence ID" value="KAJ1884596.1"/>
    <property type="molecule type" value="Genomic_DNA"/>
</dbReference>
<organism evidence="1 2">
    <name type="scientific">Kickxella alabastrina</name>
    <dbReference type="NCBI Taxonomy" id="61397"/>
    <lineage>
        <taxon>Eukaryota</taxon>
        <taxon>Fungi</taxon>
        <taxon>Fungi incertae sedis</taxon>
        <taxon>Zoopagomycota</taxon>
        <taxon>Kickxellomycotina</taxon>
        <taxon>Kickxellomycetes</taxon>
        <taxon>Kickxellales</taxon>
        <taxon>Kickxellaceae</taxon>
        <taxon>Kickxella</taxon>
    </lineage>
</organism>
<sequence length="85" mass="10032">YHAAEDHRAELRSEPLPVEVAGHLEYHAEKIVNDRVWRRKQQYLVHWEGYGIEGRTWENKSNVEETEAYDKYLAVHPKHKPIAGV</sequence>
<gene>
    <name evidence="1" type="ORF">LPJ66_010537</name>
</gene>
<evidence type="ECO:0000313" key="2">
    <source>
        <dbReference type="Proteomes" id="UP001150581"/>
    </source>
</evidence>
<evidence type="ECO:0000313" key="1">
    <source>
        <dbReference type="EMBL" id="KAJ1884596.1"/>
    </source>
</evidence>
<comment type="caution">
    <text evidence="1">The sequence shown here is derived from an EMBL/GenBank/DDBJ whole genome shotgun (WGS) entry which is preliminary data.</text>
</comment>
<reference evidence="1" key="1">
    <citation type="submission" date="2022-07" db="EMBL/GenBank/DDBJ databases">
        <title>Phylogenomic reconstructions and comparative analyses of Kickxellomycotina fungi.</title>
        <authorList>
            <person name="Reynolds N.K."/>
            <person name="Stajich J.E."/>
            <person name="Barry K."/>
            <person name="Grigoriev I.V."/>
            <person name="Crous P."/>
            <person name="Smith M.E."/>
        </authorList>
    </citation>
    <scope>NUCLEOTIDE SEQUENCE</scope>
    <source>
        <strain evidence="1">Benny 63K</strain>
    </source>
</reference>
<dbReference type="Proteomes" id="UP001150581">
    <property type="component" value="Unassembled WGS sequence"/>
</dbReference>
<name>A0ACC1I812_9FUNG</name>
<proteinExistence type="predicted"/>
<accession>A0ACC1I812</accession>
<protein>
    <submittedName>
        <fullName evidence="1">Uncharacterized protein</fullName>
    </submittedName>
</protein>
<feature type="non-terminal residue" evidence="1">
    <location>
        <position position="1"/>
    </location>
</feature>